<dbReference type="GO" id="GO:0000724">
    <property type="term" value="P:double-strand break repair via homologous recombination"/>
    <property type="evidence" value="ECO:0007669"/>
    <property type="project" value="TreeGrafter"/>
</dbReference>
<reference evidence="9 10" key="1">
    <citation type="submission" date="2009-11" db="EMBL/GenBank/DDBJ databases">
        <title>Annotation of Allomyces macrogynus ATCC 38327.</title>
        <authorList>
            <consortium name="The Broad Institute Genome Sequencing Platform"/>
            <person name="Russ C."/>
            <person name="Cuomo C."/>
            <person name="Burger G."/>
            <person name="Gray M.W."/>
            <person name="Holland P.W.H."/>
            <person name="King N."/>
            <person name="Lang F.B.F."/>
            <person name="Roger A.J."/>
            <person name="Ruiz-Trillo I."/>
            <person name="Young S.K."/>
            <person name="Zeng Q."/>
            <person name="Gargeya S."/>
            <person name="Fitzgerald M."/>
            <person name="Haas B."/>
            <person name="Abouelleil A."/>
            <person name="Alvarado L."/>
            <person name="Arachchi H.M."/>
            <person name="Berlin A."/>
            <person name="Chapman S.B."/>
            <person name="Gearin G."/>
            <person name="Goldberg J."/>
            <person name="Griggs A."/>
            <person name="Gujja S."/>
            <person name="Hansen M."/>
            <person name="Heiman D."/>
            <person name="Howarth C."/>
            <person name="Larimer J."/>
            <person name="Lui A."/>
            <person name="MacDonald P.J.P."/>
            <person name="McCowen C."/>
            <person name="Montmayeur A."/>
            <person name="Murphy C."/>
            <person name="Neiman D."/>
            <person name="Pearson M."/>
            <person name="Priest M."/>
            <person name="Roberts A."/>
            <person name="Saif S."/>
            <person name="Shea T."/>
            <person name="Sisk P."/>
            <person name="Stolte C."/>
            <person name="Sykes S."/>
            <person name="Wortman J."/>
            <person name="Nusbaum C."/>
            <person name="Birren B."/>
        </authorList>
    </citation>
    <scope>NUCLEOTIDE SEQUENCE [LARGE SCALE GENOMIC DNA]</scope>
    <source>
        <strain evidence="9 10">ATCC 38327</strain>
    </source>
</reference>
<dbReference type="GO" id="GO:0000014">
    <property type="term" value="F:single-stranded DNA endodeoxyribonuclease activity"/>
    <property type="evidence" value="ECO:0007669"/>
    <property type="project" value="TreeGrafter"/>
</dbReference>
<organism evidence="9 10">
    <name type="scientific">Allomyces macrogynus (strain ATCC 38327)</name>
    <name type="common">Allomyces javanicus var. macrogynus</name>
    <dbReference type="NCBI Taxonomy" id="578462"/>
    <lineage>
        <taxon>Eukaryota</taxon>
        <taxon>Fungi</taxon>
        <taxon>Fungi incertae sedis</taxon>
        <taxon>Blastocladiomycota</taxon>
        <taxon>Blastocladiomycetes</taxon>
        <taxon>Blastocladiales</taxon>
        <taxon>Blastocladiaceae</taxon>
        <taxon>Allomyces</taxon>
    </lineage>
</organism>
<evidence type="ECO:0000256" key="7">
    <source>
        <dbReference type="SAM" id="MobiDB-lite"/>
    </source>
</evidence>
<dbReference type="OMA" id="PANIACY"/>
<evidence type="ECO:0000256" key="4">
    <source>
        <dbReference type="ARBA" id="ARBA00023125"/>
    </source>
</evidence>
<gene>
    <name evidence="9" type="ORF">AMAG_09818</name>
</gene>
<evidence type="ECO:0000256" key="1">
    <source>
        <dbReference type="ARBA" id="ARBA00004123"/>
    </source>
</evidence>
<dbReference type="STRING" id="578462.A0A0L0STW6"/>
<accession>A0A0L0STW6</accession>
<dbReference type="EMBL" id="GG745348">
    <property type="protein sequence ID" value="KNE65850.1"/>
    <property type="molecule type" value="Genomic_DNA"/>
</dbReference>
<reference evidence="10" key="2">
    <citation type="submission" date="2009-11" db="EMBL/GenBank/DDBJ databases">
        <title>The Genome Sequence of Allomyces macrogynus strain ATCC 38327.</title>
        <authorList>
            <consortium name="The Broad Institute Genome Sequencing Platform"/>
            <person name="Russ C."/>
            <person name="Cuomo C."/>
            <person name="Shea T."/>
            <person name="Young S.K."/>
            <person name="Zeng Q."/>
            <person name="Koehrsen M."/>
            <person name="Haas B."/>
            <person name="Borodovsky M."/>
            <person name="Guigo R."/>
            <person name="Alvarado L."/>
            <person name="Berlin A."/>
            <person name="Borenstein D."/>
            <person name="Chen Z."/>
            <person name="Engels R."/>
            <person name="Freedman E."/>
            <person name="Gellesch M."/>
            <person name="Goldberg J."/>
            <person name="Griggs A."/>
            <person name="Gujja S."/>
            <person name="Heiman D."/>
            <person name="Hepburn T."/>
            <person name="Howarth C."/>
            <person name="Jen D."/>
            <person name="Larson L."/>
            <person name="Lewis B."/>
            <person name="Mehta T."/>
            <person name="Park D."/>
            <person name="Pearson M."/>
            <person name="Roberts A."/>
            <person name="Saif S."/>
            <person name="Shenoy N."/>
            <person name="Sisk P."/>
            <person name="Stolte C."/>
            <person name="Sykes S."/>
            <person name="Walk T."/>
            <person name="White J."/>
            <person name="Yandava C."/>
            <person name="Burger G."/>
            <person name="Gray M.W."/>
            <person name="Holland P.W.H."/>
            <person name="King N."/>
            <person name="Lang F.B.F."/>
            <person name="Roger A.J."/>
            <person name="Ruiz-Trillo I."/>
            <person name="Lander E."/>
            <person name="Nusbaum C."/>
        </authorList>
    </citation>
    <scope>NUCLEOTIDE SEQUENCE [LARGE SCALE GENOMIC DNA]</scope>
    <source>
        <strain evidence="10">ATCC 38327</strain>
    </source>
</reference>
<dbReference type="CDD" id="cd20078">
    <property type="entry name" value="XPF_nuclease_XPF_euk"/>
    <property type="match status" value="1"/>
</dbReference>
<feature type="domain" description="ERCC4" evidence="8">
    <location>
        <begin position="754"/>
        <end position="845"/>
    </location>
</feature>
<dbReference type="Pfam" id="PF02732">
    <property type="entry name" value="ERCC4"/>
    <property type="match status" value="1"/>
</dbReference>
<evidence type="ECO:0000256" key="5">
    <source>
        <dbReference type="ARBA" id="ARBA00023204"/>
    </source>
</evidence>
<dbReference type="PANTHER" id="PTHR10150">
    <property type="entry name" value="DNA REPAIR ENDONUCLEASE XPF"/>
    <property type="match status" value="1"/>
</dbReference>
<evidence type="ECO:0000256" key="3">
    <source>
        <dbReference type="ARBA" id="ARBA00022801"/>
    </source>
</evidence>
<dbReference type="VEuPathDB" id="FungiDB:AMAG_09818"/>
<dbReference type="GO" id="GO:1901255">
    <property type="term" value="P:nucleotide-excision repair involved in interstrand cross-link repair"/>
    <property type="evidence" value="ECO:0007669"/>
    <property type="project" value="TreeGrafter"/>
</dbReference>
<feature type="compositionally biased region" description="Low complexity" evidence="7">
    <location>
        <begin position="587"/>
        <end position="613"/>
    </location>
</feature>
<evidence type="ECO:0000256" key="2">
    <source>
        <dbReference type="ARBA" id="ARBA00022763"/>
    </source>
</evidence>
<feature type="region of interest" description="Disordered" evidence="7">
    <location>
        <begin position="296"/>
        <end position="316"/>
    </location>
</feature>
<dbReference type="GO" id="GO:0003697">
    <property type="term" value="F:single-stranded DNA binding"/>
    <property type="evidence" value="ECO:0007669"/>
    <property type="project" value="TreeGrafter"/>
</dbReference>
<feature type="region of interest" description="Disordered" evidence="7">
    <location>
        <begin position="586"/>
        <end position="613"/>
    </location>
</feature>
<evidence type="ECO:0000313" key="9">
    <source>
        <dbReference type="EMBL" id="KNE65850.1"/>
    </source>
</evidence>
<evidence type="ECO:0000313" key="10">
    <source>
        <dbReference type="Proteomes" id="UP000054350"/>
    </source>
</evidence>
<dbReference type="OrthoDB" id="361020at2759"/>
<evidence type="ECO:0000259" key="8">
    <source>
        <dbReference type="Pfam" id="PF02732"/>
    </source>
</evidence>
<proteinExistence type="predicted"/>
<dbReference type="SUPFAM" id="SSF52980">
    <property type="entry name" value="Restriction endonuclease-like"/>
    <property type="match status" value="1"/>
</dbReference>
<dbReference type="AlphaFoldDB" id="A0A0L0STW6"/>
<dbReference type="InterPro" id="IPR047520">
    <property type="entry name" value="XPF_nuclease"/>
</dbReference>
<comment type="subcellular location">
    <subcellularLocation>
        <location evidence="1">Nucleus</location>
    </subcellularLocation>
</comment>
<dbReference type="eggNOG" id="KOG0442">
    <property type="taxonomic scope" value="Eukaryota"/>
</dbReference>
<keyword evidence="10" id="KW-1185">Reference proteome</keyword>
<keyword evidence="4" id="KW-0238">DNA-binding</keyword>
<keyword evidence="5" id="KW-0234">DNA repair</keyword>
<keyword evidence="6" id="KW-0539">Nucleus</keyword>
<evidence type="ECO:0000256" key="6">
    <source>
        <dbReference type="ARBA" id="ARBA00023242"/>
    </source>
</evidence>
<dbReference type="PANTHER" id="PTHR10150:SF0">
    <property type="entry name" value="DNA REPAIR ENDONUCLEASE XPF"/>
    <property type="match status" value="1"/>
</dbReference>
<sequence>MPWPAFTALPLPASAPPYLIRAPWLTTTATLPAAAVATTSTSKMNLLPLAFQREIVTELLADDSALVVLARGLGSLPLIQFLARAFARPISLVFLLDAGNSGAPNATLLGDLDTADTSLGDPTRHAHIVTGETSSDQRQQAYLRGGVFLITARVLVVDMLSDKVPLHLVTGILIHRADRVTESSTEAFILRLFRAQNTNGFIRAFTETPESLVGGFNKLEKCLRALHVRKVLAWPRFHMLVAQTLASHPADTLELHVGLTESMQVAQMSIMELITMCIAELRRLLHLEFTTLDGAAPDIDPDPPAAGGRTGPWKPQARGPKSAAAFAIGVAHRPPPGSRARYLLADLALFKSLLGYLTDYDAVAFLTFLETVYTACTPGSVFSTRESPWLLTDAAATLMSVARARVYETVPAGTGGGADGEGGGDLMARIESALGIKPTLEVLPKWHALREVLDEIRALHQERHPGGDEPRTRARTLVLCKEPKTARQHAQYLVQGDQVLTLAYLKYLDGKGKLRNIKLDASKEGTASGGAAVLPAPGMAGAAAAASAKKRRRVRGGAVAAAAALNAVSADDPLAEAVASAERLMSAKDPTMTDTDPPGDGDATTTKDTASATPHMIETVDLDISIRHPHLDVRTYFLSYKDSVEEQTYLARICREKEAFERVIKQAAAAVVPLDVPAQPPATSIATSADDPYAVTAAAAAAAQSLFSAGPASMRHGGGAERKLQEKVVVVDMREFRAALPAALHARDASRPDDSLNSGRLYYQAEAMCRYYPVAALLIEFDGAAQMSLFQQSTMSDAAPLVAGQSLFTSGQESLPAKLTLLTLHFPKLKLLWSTSPTASAELLDDLKRGRDEPDAQIAAAVGLDGAPEGAQFHTTPHDLVRSLPGVAHGIDRRVMRAYSSLYELVQKCKAEGHVEDGLARVVGGTGEAALTQFVKHDPKTGAVGKRGKT</sequence>
<dbReference type="GO" id="GO:0000712">
    <property type="term" value="P:resolution of meiotic recombination intermediates"/>
    <property type="evidence" value="ECO:0007669"/>
    <property type="project" value="TreeGrafter"/>
</dbReference>
<protein>
    <recommendedName>
        <fullName evidence="8">ERCC4 domain-containing protein</fullName>
    </recommendedName>
</protein>
<name>A0A0L0STW6_ALLM3</name>
<dbReference type="Gene3D" id="3.40.50.10130">
    <property type="match status" value="1"/>
</dbReference>
<keyword evidence="3" id="KW-0378">Hydrolase</keyword>
<dbReference type="GO" id="GO:0000110">
    <property type="term" value="C:nucleotide-excision repair factor 1 complex"/>
    <property type="evidence" value="ECO:0007669"/>
    <property type="project" value="TreeGrafter"/>
</dbReference>
<dbReference type="GO" id="GO:0003684">
    <property type="term" value="F:damaged DNA binding"/>
    <property type="evidence" value="ECO:0007669"/>
    <property type="project" value="TreeGrafter"/>
</dbReference>
<dbReference type="InterPro" id="IPR006166">
    <property type="entry name" value="ERCC4_domain"/>
</dbReference>
<dbReference type="InterPro" id="IPR011335">
    <property type="entry name" value="Restrct_endonuc-II-like"/>
</dbReference>
<dbReference type="Proteomes" id="UP000054350">
    <property type="component" value="Unassembled WGS sequence"/>
</dbReference>
<keyword evidence="2" id="KW-0227">DNA damage</keyword>